<proteinExistence type="predicted"/>
<keyword evidence="3" id="KW-1185">Reference proteome</keyword>
<sequence length="182" mass="19137">MYCKLPLLTALAACITSVVSEDLGFPLFAYGKVAKSGLRLSYADGLAYIGGFPSFAKEAVNITLSLAEGDDKFVAKGNSTGTAPSLSSKPTMYVDVTEGASNPVGFTTDNETLPSGATAVGFGLYGGWVFHKQQNSSLEMKFIATPTNETGIFLVKWNAAATKASDDIAISLRTQVPVALYE</sequence>
<name>A0A6A5VVY7_9PLEO</name>
<dbReference type="Proteomes" id="UP000800036">
    <property type="component" value="Unassembled WGS sequence"/>
</dbReference>
<protein>
    <submittedName>
        <fullName evidence="2">Uncharacterized protein</fullName>
    </submittedName>
</protein>
<feature type="signal peptide" evidence="1">
    <location>
        <begin position="1"/>
        <end position="20"/>
    </location>
</feature>
<reference evidence="2" key="1">
    <citation type="journal article" date="2020" name="Stud. Mycol.">
        <title>101 Dothideomycetes genomes: a test case for predicting lifestyles and emergence of pathogens.</title>
        <authorList>
            <person name="Haridas S."/>
            <person name="Albert R."/>
            <person name="Binder M."/>
            <person name="Bloem J."/>
            <person name="Labutti K."/>
            <person name="Salamov A."/>
            <person name="Andreopoulos B."/>
            <person name="Baker S."/>
            <person name="Barry K."/>
            <person name="Bills G."/>
            <person name="Bluhm B."/>
            <person name="Cannon C."/>
            <person name="Castanera R."/>
            <person name="Culley D."/>
            <person name="Daum C."/>
            <person name="Ezra D."/>
            <person name="Gonzalez J."/>
            <person name="Henrissat B."/>
            <person name="Kuo A."/>
            <person name="Liang C."/>
            <person name="Lipzen A."/>
            <person name="Lutzoni F."/>
            <person name="Magnuson J."/>
            <person name="Mondo S."/>
            <person name="Nolan M."/>
            <person name="Ohm R."/>
            <person name="Pangilinan J."/>
            <person name="Park H.-J."/>
            <person name="Ramirez L."/>
            <person name="Alfaro M."/>
            <person name="Sun H."/>
            <person name="Tritt A."/>
            <person name="Yoshinaga Y."/>
            <person name="Zwiers L.-H."/>
            <person name="Turgeon B."/>
            <person name="Goodwin S."/>
            <person name="Spatafora J."/>
            <person name="Crous P."/>
            <person name="Grigoriev I."/>
        </authorList>
    </citation>
    <scope>NUCLEOTIDE SEQUENCE</scope>
    <source>
        <strain evidence="2">CBS 107.79</strain>
    </source>
</reference>
<keyword evidence="1" id="KW-0732">Signal</keyword>
<organism evidence="2 3">
    <name type="scientific">Bimuria novae-zelandiae CBS 107.79</name>
    <dbReference type="NCBI Taxonomy" id="1447943"/>
    <lineage>
        <taxon>Eukaryota</taxon>
        <taxon>Fungi</taxon>
        <taxon>Dikarya</taxon>
        <taxon>Ascomycota</taxon>
        <taxon>Pezizomycotina</taxon>
        <taxon>Dothideomycetes</taxon>
        <taxon>Pleosporomycetidae</taxon>
        <taxon>Pleosporales</taxon>
        <taxon>Massarineae</taxon>
        <taxon>Didymosphaeriaceae</taxon>
        <taxon>Bimuria</taxon>
    </lineage>
</organism>
<dbReference type="AlphaFoldDB" id="A0A6A5VVY7"/>
<dbReference type="EMBL" id="ML976657">
    <property type="protein sequence ID" value="KAF1979902.1"/>
    <property type="molecule type" value="Genomic_DNA"/>
</dbReference>
<dbReference type="OrthoDB" id="5230873at2759"/>
<evidence type="ECO:0000313" key="3">
    <source>
        <dbReference type="Proteomes" id="UP000800036"/>
    </source>
</evidence>
<gene>
    <name evidence="2" type="ORF">BU23DRAFT_108213</name>
</gene>
<evidence type="ECO:0000256" key="1">
    <source>
        <dbReference type="SAM" id="SignalP"/>
    </source>
</evidence>
<accession>A0A6A5VVY7</accession>
<evidence type="ECO:0000313" key="2">
    <source>
        <dbReference type="EMBL" id="KAF1979902.1"/>
    </source>
</evidence>
<feature type="chain" id="PRO_5025349618" evidence="1">
    <location>
        <begin position="21"/>
        <end position="182"/>
    </location>
</feature>